<dbReference type="GO" id="GO:0009396">
    <property type="term" value="P:folic acid-containing compound biosynthetic process"/>
    <property type="evidence" value="ECO:0007669"/>
    <property type="project" value="TreeGrafter"/>
</dbReference>
<evidence type="ECO:0000256" key="3">
    <source>
        <dbReference type="ARBA" id="ARBA00022840"/>
    </source>
</evidence>
<dbReference type="GO" id="GO:0030272">
    <property type="term" value="F:5-formyltetrahydrofolate cyclo-ligase activity"/>
    <property type="evidence" value="ECO:0007669"/>
    <property type="project" value="UniProtKB-EC"/>
</dbReference>
<dbReference type="PANTHER" id="PTHR23407">
    <property type="entry name" value="ATPASE INHIBITOR/5-FORMYLTETRAHYDROFOLATE CYCLO-LIGASE"/>
    <property type="match status" value="1"/>
</dbReference>
<dbReference type="Proteomes" id="UP000256869">
    <property type="component" value="Unassembled WGS sequence"/>
</dbReference>
<dbReference type="InterPro" id="IPR037171">
    <property type="entry name" value="NagB/RpiA_transferase-like"/>
</dbReference>
<keyword evidence="6" id="KW-0436">Ligase</keyword>
<feature type="binding site" evidence="4">
    <location>
        <position position="67"/>
    </location>
    <ligand>
        <name>substrate</name>
    </ligand>
</feature>
<dbReference type="EC" id="6.3.3.2" evidence="5"/>
<dbReference type="GO" id="GO:0046872">
    <property type="term" value="F:metal ion binding"/>
    <property type="evidence" value="ECO:0007669"/>
    <property type="project" value="UniProtKB-KW"/>
</dbReference>
<reference evidence="6 7" key="1">
    <citation type="submission" date="2018-07" db="EMBL/GenBank/DDBJ databases">
        <title>Genomic Encyclopedia of Type Strains, Phase III (KMG-III): the genomes of soil and plant-associated and newly described type strains.</title>
        <authorList>
            <person name="Whitman W."/>
        </authorList>
    </citation>
    <scope>NUCLEOTIDE SEQUENCE [LARGE SCALE GENOMIC DNA]</scope>
    <source>
        <strain evidence="6 7">CECT 8236</strain>
    </source>
</reference>
<dbReference type="NCBIfam" id="TIGR02727">
    <property type="entry name" value="MTHFS_bact"/>
    <property type="match status" value="1"/>
</dbReference>
<gene>
    <name evidence="6" type="ORF">DFP95_1314</name>
</gene>
<dbReference type="AlphaFoldDB" id="A0A3D9HTB4"/>
<protein>
    <recommendedName>
        <fullName evidence="5">5-formyltetrahydrofolate cyclo-ligase</fullName>
        <ecNumber evidence="5">6.3.3.2</ecNumber>
    </recommendedName>
</protein>
<evidence type="ECO:0000256" key="5">
    <source>
        <dbReference type="RuleBase" id="RU361279"/>
    </source>
</evidence>
<dbReference type="Gene3D" id="3.40.50.10420">
    <property type="entry name" value="NagB/RpiA/CoA transferase-like"/>
    <property type="match status" value="1"/>
</dbReference>
<dbReference type="EMBL" id="QRDY01000031">
    <property type="protein sequence ID" value="RED52738.1"/>
    <property type="molecule type" value="Genomic_DNA"/>
</dbReference>
<keyword evidence="5" id="KW-0479">Metal-binding</keyword>
<evidence type="ECO:0000256" key="2">
    <source>
        <dbReference type="ARBA" id="ARBA00022741"/>
    </source>
</evidence>
<dbReference type="InterPro" id="IPR002698">
    <property type="entry name" value="FTHF_cligase"/>
</dbReference>
<dbReference type="PIRSF" id="PIRSF006806">
    <property type="entry name" value="FTHF_cligase"/>
    <property type="match status" value="1"/>
</dbReference>
<feature type="binding site" evidence="4">
    <location>
        <begin position="10"/>
        <end position="14"/>
    </location>
    <ligand>
        <name>ATP</name>
        <dbReference type="ChEBI" id="CHEBI:30616"/>
    </ligand>
</feature>
<dbReference type="GO" id="GO:0005524">
    <property type="term" value="F:ATP binding"/>
    <property type="evidence" value="ECO:0007669"/>
    <property type="project" value="UniProtKB-KW"/>
</dbReference>
<keyword evidence="2 4" id="KW-0547">Nucleotide-binding</keyword>
<sequence>MVEIHGKSDKSKWRKRLVAIRDGMTPAERENRSVQLCLLVENEVLSPIRSRLDRPMNLCAYAPFRSEASPIPLMERCWEKGDRIYAPRIIPGGEGMELRKVEDMSDWIPGKWGVPEPDPTRTDLMDVSLTLDVVLVPGIAYNTNGARLGYGGGYYDRLYAGVGRTSDATATLWIGFAFSDQVITEPLPLERHDLRLNGVATEERFIWFDEGEA</sequence>
<name>A0A3D9HTB4_9BACL</name>
<comment type="similarity">
    <text evidence="1 5">Belongs to the 5-formyltetrahydrofolate cyclo-ligase family.</text>
</comment>
<comment type="cofactor">
    <cofactor evidence="5">
        <name>Mg(2+)</name>
        <dbReference type="ChEBI" id="CHEBI:18420"/>
    </cofactor>
</comment>
<evidence type="ECO:0000256" key="1">
    <source>
        <dbReference type="ARBA" id="ARBA00010638"/>
    </source>
</evidence>
<evidence type="ECO:0000313" key="7">
    <source>
        <dbReference type="Proteomes" id="UP000256869"/>
    </source>
</evidence>
<keyword evidence="5" id="KW-0460">Magnesium</keyword>
<feature type="binding site" evidence="4">
    <location>
        <begin position="147"/>
        <end position="155"/>
    </location>
    <ligand>
        <name>ATP</name>
        <dbReference type="ChEBI" id="CHEBI:30616"/>
    </ligand>
</feature>
<dbReference type="Pfam" id="PF01812">
    <property type="entry name" value="5-FTHF_cyc-lig"/>
    <property type="match status" value="1"/>
</dbReference>
<dbReference type="RefSeq" id="WP_181907622.1">
    <property type="nucleotide sequence ID" value="NZ_QRDY01000031.1"/>
</dbReference>
<dbReference type="PANTHER" id="PTHR23407:SF1">
    <property type="entry name" value="5-FORMYLTETRAHYDROFOLATE CYCLO-LIGASE"/>
    <property type="match status" value="1"/>
</dbReference>
<organism evidence="6 7">
    <name type="scientific">Cohnella lupini</name>
    <dbReference type="NCBI Taxonomy" id="1294267"/>
    <lineage>
        <taxon>Bacteria</taxon>
        <taxon>Bacillati</taxon>
        <taxon>Bacillota</taxon>
        <taxon>Bacilli</taxon>
        <taxon>Bacillales</taxon>
        <taxon>Paenibacillaceae</taxon>
        <taxon>Cohnella</taxon>
    </lineage>
</organism>
<comment type="caution">
    <text evidence="6">The sequence shown here is derived from an EMBL/GenBank/DDBJ whole genome shotgun (WGS) entry which is preliminary data.</text>
</comment>
<keyword evidence="3 4" id="KW-0067">ATP-binding</keyword>
<comment type="catalytic activity">
    <reaction evidence="5">
        <text>(6S)-5-formyl-5,6,7,8-tetrahydrofolate + ATP = (6R)-5,10-methenyltetrahydrofolate + ADP + phosphate</text>
        <dbReference type="Rhea" id="RHEA:10488"/>
        <dbReference type="ChEBI" id="CHEBI:30616"/>
        <dbReference type="ChEBI" id="CHEBI:43474"/>
        <dbReference type="ChEBI" id="CHEBI:57455"/>
        <dbReference type="ChEBI" id="CHEBI:57457"/>
        <dbReference type="ChEBI" id="CHEBI:456216"/>
        <dbReference type="EC" id="6.3.3.2"/>
    </reaction>
</comment>
<dbReference type="InterPro" id="IPR024185">
    <property type="entry name" value="FTHF_cligase-like_sf"/>
</dbReference>
<evidence type="ECO:0000313" key="6">
    <source>
        <dbReference type="EMBL" id="RED52738.1"/>
    </source>
</evidence>
<dbReference type="SUPFAM" id="SSF100950">
    <property type="entry name" value="NagB/RpiA/CoA transferase-like"/>
    <property type="match status" value="1"/>
</dbReference>
<evidence type="ECO:0000256" key="4">
    <source>
        <dbReference type="PIRSR" id="PIRSR006806-1"/>
    </source>
</evidence>
<proteinExistence type="inferred from homology"/>
<keyword evidence="7" id="KW-1185">Reference proteome</keyword>
<accession>A0A3D9HTB4</accession>
<dbReference type="GO" id="GO:0035999">
    <property type="term" value="P:tetrahydrofolate interconversion"/>
    <property type="evidence" value="ECO:0007669"/>
    <property type="project" value="TreeGrafter"/>
</dbReference>